<gene>
    <name evidence="1" type="ORF">ISF26_19115</name>
</gene>
<reference evidence="1 2" key="1">
    <citation type="journal article" date="2021" name="Genome Biol. Evol.">
        <title>Complete Genome Sequencing of a Novel Gloeobacter Species from a Waterfall Cave in Mexico.</title>
        <authorList>
            <person name="Saw J.H."/>
            <person name="Cardona T."/>
            <person name="Montejano G."/>
        </authorList>
    </citation>
    <scope>NUCLEOTIDE SEQUENCE [LARGE SCALE GENOMIC DNA]</scope>
    <source>
        <strain evidence="1">MG652769</strain>
    </source>
</reference>
<protein>
    <recommendedName>
        <fullName evidence="3">DDE transposase family protein</fullName>
    </recommendedName>
</protein>
<organism evidence="1 2">
    <name type="scientific">Gloeobacter morelensis MG652769</name>
    <dbReference type="NCBI Taxonomy" id="2781736"/>
    <lineage>
        <taxon>Bacteria</taxon>
        <taxon>Bacillati</taxon>
        <taxon>Cyanobacteriota</taxon>
        <taxon>Cyanophyceae</taxon>
        <taxon>Gloeobacterales</taxon>
        <taxon>Gloeobacteraceae</taxon>
        <taxon>Gloeobacter</taxon>
        <taxon>Gloeobacter morelensis</taxon>
    </lineage>
</organism>
<keyword evidence="2" id="KW-1185">Reference proteome</keyword>
<name>A0ABY3PJR4_9CYAN</name>
<dbReference type="RefSeq" id="WP_230840917.1">
    <property type="nucleotide sequence ID" value="NZ_CP063845.1"/>
</dbReference>
<dbReference type="EMBL" id="CP063845">
    <property type="protein sequence ID" value="UFP93859.1"/>
    <property type="molecule type" value="Genomic_DNA"/>
</dbReference>
<evidence type="ECO:0000313" key="1">
    <source>
        <dbReference type="EMBL" id="UFP93859.1"/>
    </source>
</evidence>
<evidence type="ECO:0008006" key="3">
    <source>
        <dbReference type="Google" id="ProtNLM"/>
    </source>
</evidence>
<evidence type="ECO:0000313" key="2">
    <source>
        <dbReference type="Proteomes" id="UP001054846"/>
    </source>
</evidence>
<sequence length="57" mass="6533">MESAHPWFIYKLPDGSCEITQQQLETAEKTWGPFEDRGDAIARRVGLIRSGQCKPRQ</sequence>
<accession>A0ABY3PJR4</accession>
<proteinExistence type="predicted"/>
<dbReference type="Proteomes" id="UP001054846">
    <property type="component" value="Chromosome"/>
</dbReference>